<keyword evidence="3" id="KW-0411">Iron-sulfur</keyword>
<feature type="region of interest" description="Disordered" evidence="4">
    <location>
        <begin position="1"/>
        <end position="90"/>
    </location>
</feature>
<feature type="compositionally biased region" description="Basic and acidic residues" evidence="4">
    <location>
        <begin position="45"/>
        <end position="68"/>
    </location>
</feature>
<evidence type="ECO:0000256" key="3">
    <source>
        <dbReference type="ARBA" id="ARBA00023014"/>
    </source>
</evidence>
<dbReference type="GO" id="GO:0003824">
    <property type="term" value="F:catalytic activity"/>
    <property type="evidence" value="ECO:0007669"/>
    <property type="project" value="InterPro"/>
</dbReference>
<dbReference type="SUPFAM" id="SSF102114">
    <property type="entry name" value="Radical SAM enzymes"/>
    <property type="match status" value="1"/>
</dbReference>
<protein>
    <submittedName>
        <fullName evidence="6">PA0069 family radical SAM protein</fullName>
    </submittedName>
</protein>
<feature type="domain" description="Radical SAM core" evidence="5">
    <location>
        <begin position="90"/>
        <end position="327"/>
    </location>
</feature>
<evidence type="ECO:0000256" key="4">
    <source>
        <dbReference type="SAM" id="MobiDB-lite"/>
    </source>
</evidence>
<accession>A0AA97F6F1</accession>
<evidence type="ECO:0000256" key="1">
    <source>
        <dbReference type="ARBA" id="ARBA00022723"/>
    </source>
</evidence>
<keyword evidence="1" id="KW-0479">Metal-binding</keyword>
<gene>
    <name evidence="6" type="ORF">RB602_08800</name>
</gene>
<dbReference type="Proteomes" id="UP001302429">
    <property type="component" value="Chromosome"/>
</dbReference>
<dbReference type="PANTHER" id="PTHR43432">
    <property type="entry name" value="SLR0285 PROTEIN"/>
    <property type="match status" value="1"/>
</dbReference>
<dbReference type="PROSITE" id="PS51918">
    <property type="entry name" value="RADICAL_SAM"/>
    <property type="match status" value="1"/>
</dbReference>
<evidence type="ECO:0000256" key="2">
    <source>
        <dbReference type="ARBA" id="ARBA00023004"/>
    </source>
</evidence>
<dbReference type="Pfam" id="PF04055">
    <property type="entry name" value="Radical_SAM"/>
    <property type="match status" value="1"/>
</dbReference>
<dbReference type="GO" id="GO:0046872">
    <property type="term" value="F:metal ion binding"/>
    <property type="evidence" value="ECO:0007669"/>
    <property type="project" value="UniProtKB-KW"/>
</dbReference>
<organism evidence="6 7">
    <name type="scientific">Alterisphingorhabdus coralli</name>
    <dbReference type="NCBI Taxonomy" id="3071408"/>
    <lineage>
        <taxon>Bacteria</taxon>
        <taxon>Pseudomonadati</taxon>
        <taxon>Pseudomonadota</taxon>
        <taxon>Alphaproteobacteria</taxon>
        <taxon>Sphingomonadales</taxon>
        <taxon>Sphingomonadaceae</taxon>
        <taxon>Alterisphingorhabdus (ex Yan et al. 2024)</taxon>
    </lineage>
</organism>
<dbReference type="KEGG" id="acoa:RB602_08800"/>
<evidence type="ECO:0000259" key="5">
    <source>
        <dbReference type="PROSITE" id="PS51918"/>
    </source>
</evidence>
<dbReference type="EMBL" id="CP136594">
    <property type="protein sequence ID" value="WOE73962.1"/>
    <property type="molecule type" value="Genomic_DNA"/>
</dbReference>
<dbReference type="SFLD" id="SFLDG01084">
    <property type="entry name" value="Uncharacterised_Radical_SAM_Su"/>
    <property type="match status" value="1"/>
</dbReference>
<sequence>MAKAVPDPHSNRSSETGEGVVAPGPDANRHVHKGRGAASNITSSRFDDKQANMDGDWRDAQEQIDGKQPRPRTQVHVEKPRTIITRNKSPDIPFDRSINAYRGCEHGCIYCYARPTHAYHNLSPGLDFETQLFAKPNAADLLLTELAKPGYIVQPLAIGTNTDPYQPIEDRYRITRSILQVCLDTLHPIGITTKSNRVTDDIDLLAELARRQLTAVAISITTLDSRTARIMEPRAPSPLKRLDAVRRLSAAGIFTNINIAPIIPAITDHELENIAMEAARAGAKGIAAIPVRLPHEVAPLFEEWLDAHYPDRAKKVMSIIQSLRGGRKNDPRFFNRFRGQGPWAELLATRMTALRRKYGMDKTRYSLRTDLFIPPRHHGAQGDFGF</sequence>
<dbReference type="GO" id="GO:0051536">
    <property type="term" value="F:iron-sulfur cluster binding"/>
    <property type="evidence" value="ECO:0007669"/>
    <property type="project" value="UniProtKB-KW"/>
</dbReference>
<dbReference type="PANTHER" id="PTHR43432:SF3">
    <property type="entry name" value="SLR0285 PROTEIN"/>
    <property type="match status" value="1"/>
</dbReference>
<dbReference type="SFLD" id="SFLDS00029">
    <property type="entry name" value="Radical_SAM"/>
    <property type="match status" value="1"/>
</dbReference>
<dbReference type="AlphaFoldDB" id="A0AA97F6F1"/>
<name>A0AA97F6F1_9SPHN</name>
<dbReference type="InterPro" id="IPR007197">
    <property type="entry name" value="rSAM"/>
</dbReference>
<dbReference type="SMART" id="SM00729">
    <property type="entry name" value="Elp3"/>
    <property type="match status" value="1"/>
</dbReference>
<keyword evidence="7" id="KW-1185">Reference proteome</keyword>
<dbReference type="CDD" id="cd01335">
    <property type="entry name" value="Radical_SAM"/>
    <property type="match status" value="1"/>
</dbReference>
<dbReference type="NCBIfam" id="NF033668">
    <property type="entry name" value="rSAM_PA0069"/>
    <property type="match status" value="1"/>
</dbReference>
<proteinExistence type="predicted"/>
<keyword evidence="2" id="KW-0408">Iron</keyword>
<dbReference type="Gene3D" id="3.80.30.30">
    <property type="match status" value="1"/>
</dbReference>
<evidence type="ECO:0000313" key="7">
    <source>
        <dbReference type="Proteomes" id="UP001302429"/>
    </source>
</evidence>
<dbReference type="InterPro" id="IPR040086">
    <property type="entry name" value="MJ0683-like"/>
</dbReference>
<dbReference type="InterPro" id="IPR006638">
    <property type="entry name" value="Elp3/MiaA/NifB-like_rSAM"/>
</dbReference>
<dbReference type="InterPro" id="IPR058240">
    <property type="entry name" value="rSAM_sf"/>
</dbReference>
<reference evidence="6 7" key="1">
    <citation type="submission" date="2023-10" db="EMBL/GenBank/DDBJ databases">
        <title>Complete genome sequence of a Sphingomonadaceae bacterium.</title>
        <authorList>
            <person name="Yan C."/>
        </authorList>
    </citation>
    <scope>NUCLEOTIDE SEQUENCE [LARGE SCALE GENOMIC DNA]</scope>
    <source>
        <strain evidence="6 7">SCSIO 66989</strain>
    </source>
</reference>
<dbReference type="RefSeq" id="WP_317080192.1">
    <property type="nucleotide sequence ID" value="NZ_CP136594.1"/>
</dbReference>
<evidence type="ECO:0000313" key="6">
    <source>
        <dbReference type="EMBL" id="WOE73962.1"/>
    </source>
</evidence>